<dbReference type="InterPro" id="IPR048912">
    <property type="entry name" value="BetaGal1-like_ABD1"/>
</dbReference>
<keyword evidence="9" id="KW-1185">Reference proteome</keyword>
<dbReference type="SUPFAM" id="SSF49785">
    <property type="entry name" value="Galactose-binding domain-like"/>
    <property type="match status" value="1"/>
</dbReference>
<dbReference type="InterPro" id="IPR019801">
    <property type="entry name" value="Glyco_hydro_35_CS"/>
</dbReference>
<dbReference type="InterPro" id="IPR031330">
    <property type="entry name" value="Gly_Hdrlase_35_cat"/>
</dbReference>
<evidence type="ECO:0000256" key="2">
    <source>
        <dbReference type="ARBA" id="ARBA00022801"/>
    </source>
</evidence>
<comment type="similarity">
    <text evidence="1">Belongs to the glycosyl hydrolase 35 family.</text>
</comment>
<reference evidence="8" key="1">
    <citation type="submission" date="2021-12" db="EMBL/GenBank/DDBJ databases">
        <authorList>
            <person name="King R."/>
        </authorList>
    </citation>
    <scope>NUCLEOTIDE SEQUENCE</scope>
</reference>
<dbReference type="SUPFAM" id="SSF51445">
    <property type="entry name" value="(Trans)glycosidases"/>
    <property type="match status" value="1"/>
</dbReference>
<dbReference type="Pfam" id="PF01301">
    <property type="entry name" value="Glyco_hydro_35"/>
    <property type="match status" value="1"/>
</dbReference>
<dbReference type="GO" id="GO:0005975">
    <property type="term" value="P:carbohydrate metabolic process"/>
    <property type="evidence" value="ECO:0007669"/>
    <property type="project" value="InterPro"/>
</dbReference>
<dbReference type="InterPro" id="IPR026283">
    <property type="entry name" value="B-gal_1-like"/>
</dbReference>
<dbReference type="Gene3D" id="2.60.120.260">
    <property type="entry name" value="Galactose-binding domain-like"/>
    <property type="match status" value="2"/>
</dbReference>
<dbReference type="PROSITE" id="PS01182">
    <property type="entry name" value="GLYCOSYL_HYDROL_F35"/>
    <property type="match status" value="1"/>
</dbReference>
<feature type="domain" description="Glycoside hydrolase 35 catalytic" evidence="5">
    <location>
        <begin position="86"/>
        <end position="283"/>
    </location>
</feature>
<dbReference type="PANTHER" id="PTHR23421">
    <property type="entry name" value="BETA-GALACTOSIDASE RELATED"/>
    <property type="match status" value="1"/>
</dbReference>
<protein>
    <recommendedName>
        <fullName evidence="10">Beta-galactosidase</fullName>
    </recommendedName>
</protein>
<proteinExistence type="inferred from homology"/>
<dbReference type="AlphaFoldDB" id="A0A9P0BGV3"/>
<name>A0A9P0BGV3_BRAAE</name>
<feature type="domain" description="Beta-galactosidase galactose-binding" evidence="7">
    <location>
        <begin position="490"/>
        <end position="544"/>
    </location>
</feature>
<gene>
    <name evidence="8" type="ORF">MELIAE_LOCUS12077</name>
</gene>
<dbReference type="InterPro" id="IPR048913">
    <property type="entry name" value="BetaGal_gal-bd"/>
</dbReference>
<dbReference type="Proteomes" id="UP001154078">
    <property type="component" value="Chromosome 8"/>
</dbReference>
<sequence length="568" mass="65663">MVVSMEASPLPSLYQHYTQGEITSGLSTQQPYFTLNGRNISIYSGAVHYFRVPPEYWRDRLRKMRHAGLNTVETYVPWNLHEPEPGGPIIAFQVENEYGSSERMTSINPFQPDLNYVQDLINLMKSNGIKELLFSSDNSVDHGTRGTIPSELFQTANFNKNPEQQFDMLKMLQPNRPSMCMEFWAGWFDHWFEKHYVGNVSNFKDVYERILKYPASVNLYMFHGGTSFGFLNGANIKGKIDQPFAEIQRNFQPDITSYDYDAPLTEYGDYNLKYFVVKELIEQYNPVKTRLPEFVTPLKLVEYKSISTTDFMGFHDVLSHININCVIISENIVPMEFLNINNNTGQSFGYVIYRKNHLDLNKTFTLKFDGYVYDAATVYVNGKLISKKPNNLNDLDGFGFYRQKNAILKVNLPVSLKNATLEIMVENMGRNNFGQLEWFTQLKGLHNNFYINNQEIKNYEILPLEFKKSFTSTLSWKKQQQNTKQPGLHKAILPITKKFDTFLDMKNWTWGIVIINGFILGRYNNLGPQKSLYLPAPLLNIGNNEILVFENYEGSDNISFSGKPIFNL</sequence>
<evidence type="ECO:0000259" key="6">
    <source>
        <dbReference type="Pfam" id="PF21317"/>
    </source>
</evidence>
<dbReference type="EMBL" id="OV121139">
    <property type="protein sequence ID" value="CAH0563092.1"/>
    <property type="molecule type" value="Genomic_DNA"/>
</dbReference>
<keyword evidence="3" id="KW-0326">Glycosidase</keyword>
<dbReference type="Pfam" id="PF21317">
    <property type="entry name" value="BetaGal_ABD_1"/>
    <property type="match status" value="1"/>
</dbReference>
<dbReference type="PRINTS" id="PR00742">
    <property type="entry name" value="GLHYDRLASE35"/>
</dbReference>
<evidence type="ECO:0000256" key="1">
    <source>
        <dbReference type="ARBA" id="ARBA00009809"/>
    </source>
</evidence>
<dbReference type="InterPro" id="IPR008979">
    <property type="entry name" value="Galactose-bd-like_sf"/>
</dbReference>
<evidence type="ECO:0000259" key="5">
    <source>
        <dbReference type="Pfam" id="PF01301"/>
    </source>
</evidence>
<dbReference type="InterPro" id="IPR017853">
    <property type="entry name" value="GH"/>
</dbReference>
<dbReference type="GO" id="GO:0004565">
    <property type="term" value="F:beta-galactosidase activity"/>
    <property type="evidence" value="ECO:0007669"/>
    <property type="project" value="InterPro"/>
</dbReference>
<dbReference type="InterPro" id="IPR001944">
    <property type="entry name" value="Glycoside_Hdrlase_35"/>
</dbReference>
<feature type="domain" description="Beta-galactosidase 1-like first all-beta" evidence="6">
    <location>
        <begin position="344"/>
        <end position="465"/>
    </location>
</feature>
<dbReference type="FunFam" id="2.60.120.260:FF:000049">
    <property type="entry name" value="Beta-galactosidase"/>
    <property type="match status" value="1"/>
</dbReference>
<organism evidence="8 9">
    <name type="scientific">Brassicogethes aeneus</name>
    <name type="common">Rape pollen beetle</name>
    <name type="synonym">Meligethes aeneus</name>
    <dbReference type="NCBI Taxonomy" id="1431903"/>
    <lineage>
        <taxon>Eukaryota</taxon>
        <taxon>Metazoa</taxon>
        <taxon>Ecdysozoa</taxon>
        <taxon>Arthropoda</taxon>
        <taxon>Hexapoda</taxon>
        <taxon>Insecta</taxon>
        <taxon>Pterygota</taxon>
        <taxon>Neoptera</taxon>
        <taxon>Endopterygota</taxon>
        <taxon>Coleoptera</taxon>
        <taxon>Polyphaga</taxon>
        <taxon>Cucujiformia</taxon>
        <taxon>Nitidulidae</taxon>
        <taxon>Meligethinae</taxon>
        <taxon>Brassicogethes</taxon>
    </lineage>
</organism>
<feature type="active site" description="Proton donor" evidence="4">
    <location>
        <position position="97"/>
    </location>
</feature>
<keyword evidence="2" id="KW-0378">Hydrolase</keyword>
<dbReference type="Gene3D" id="3.20.20.80">
    <property type="entry name" value="Glycosidases"/>
    <property type="match status" value="2"/>
</dbReference>
<feature type="active site" description="Nucleophile" evidence="4">
    <location>
        <position position="182"/>
    </location>
</feature>
<evidence type="ECO:0000313" key="8">
    <source>
        <dbReference type="EMBL" id="CAH0563092.1"/>
    </source>
</evidence>
<evidence type="ECO:0000313" key="9">
    <source>
        <dbReference type="Proteomes" id="UP001154078"/>
    </source>
</evidence>
<accession>A0A9P0BGV3</accession>
<evidence type="ECO:0000259" key="7">
    <source>
        <dbReference type="Pfam" id="PF21467"/>
    </source>
</evidence>
<dbReference type="PIRSF" id="PIRSF006336">
    <property type="entry name" value="B-gal"/>
    <property type="match status" value="1"/>
</dbReference>
<evidence type="ECO:0000256" key="4">
    <source>
        <dbReference type="PIRSR" id="PIRSR006336-1"/>
    </source>
</evidence>
<dbReference type="Pfam" id="PF21467">
    <property type="entry name" value="BetaGal_gal-bd"/>
    <property type="match status" value="1"/>
</dbReference>
<evidence type="ECO:0000256" key="3">
    <source>
        <dbReference type="ARBA" id="ARBA00023295"/>
    </source>
</evidence>
<evidence type="ECO:0008006" key="10">
    <source>
        <dbReference type="Google" id="ProtNLM"/>
    </source>
</evidence>